<reference evidence="4 5" key="1">
    <citation type="submission" date="2021-05" db="EMBL/GenBank/DDBJ databases">
        <title>A Polyphasic approach of four new species of the genus Ohtaekwangia: Ohtaekwangia histidinii sp. nov., Ohtaekwangia cretensis sp. nov., Ohtaekwangia indiensis sp. nov., Ohtaekwangia reichenbachii sp. nov. from diverse environment.</title>
        <authorList>
            <person name="Octaviana S."/>
        </authorList>
    </citation>
    <scope>NUCLEOTIDE SEQUENCE [LARGE SCALE GENOMIC DNA]</scope>
    <source>
        <strain evidence="4 5">PWU4</strain>
    </source>
</reference>
<dbReference type="InterPro" id="IPR029063">
    <property type="entry name" value="SAM-dependent_MTases_sf"/>
</dbReference>
<keyword evidence="1 4" id="KW-0808">Transferase</keyword>
<dbReference type="GO" id="GO:0008170">
    <property type="term" value="F:N-methyltransferase activity"/>
    <property type="evidence" value="ECO:0007669"/>
    <property type="project" value="UniProtKB-ARBA"/>
</dbReference>
<accession>A0AAP2DHG8</accession>
<evidence type="ECO:0000313" key="4">
    <source>
        <dbReference type="EMBL" id="MBT1695473.1"/>
    </source>
</evidence>
<keyword evidence="2" id="KW-0949">S-adenosyl-L-methionine</keyword>
<dbReference type="GO" id="GO:0008757">
    <property type="term" value="F:S-adenosylmethionine-dependent methyltransferase activity"/>
    <property type="evidence" value="ECO:0007669"/>
    <property type="project" value="UniProtKB-ARBA"/>
</dbReference>
<evidence type="ECO:0000256" key="2">
    <source>
        <dbReference type="ARBA" id="ARBA00022691"/>
    </source>
</evidence>
<feature type="domain" description="Methyltransferase small" evidence="3">
    <location>
        <begin position="37"/>
        <end position="120"/>
    </location>
</feature>
<evidence type="ECO:0000259" key="3">
    <source>
        <dbReference type="Pfam" id="PF05175"/>
    </source>
</evidence>
<organism evidence="4 5">
    <name type="scientific">Chryseosolibacter histidini</name>
    <dbReference type="NCBI Taxonomy" id="2782349"/>
    <lineage>
        <taxon>Bacteria</taxon>
        <taxon>Pseudomonadati</taxon>
        <taxon>Bacteroidota</taxon>
        <taxon>Cytophagia</taxon>
        <taxon>Cytophagales</taxon>
        <taxon>Chryseotaleaceae</taxon>
        <taxon>Chryseosolibacter</taxon>
    </lineage>
</organism>
<name>A0AAP2DHG8_9BACT</name>
<evidence type="ECO:0000256" key="1">
    <source>
        <dbReference type="ARBA" id="ARBA00022603"/>
    </source>
</evidence>
<proteinExistence type="predicted"/>
<dbReference type="InterPro" id="IPR007848">
    <property type="entry name" value="Small_mtfrase_dom"/>
</dbReference>
<dbReference type="AlphaFoldDB" id="A0AAP2DHG8"/>
<dbReference type="Proteomes" id="UP001319200">
    <property type="component" value="Unassembled WGS sequence"/>
</dbReference>
<dbReference type="GO" id="GO:0032259">
    <property type="term" value="P:methylation"/>
    <property type="evidence" value="ECO:0007669"/>
    <property type="project" value="UniProtKB-KW"/>
</dbReference>
<dbReference type="Pfam" id="PF05175">
    <property type="entry name" value="MTS"/>
    <property type="match status" value="1"/>
</dbReference>
<protein>
    <submittedName>
        <fullName evidence="4">Methyltransferase</fullName>
    </submittedName>
</protein>
<dbReference type="InterPro" id="IPR002052">
    <property type="entry name" value="DNA_methylase_N6_adenine_CS"/>
</dbReference>
<keyword evidence="1 4" id="KW-0489">Methyltransferase</keyword>
<sequence>MEYPIVNGLDFNVFNSPEESIYYSHCLRYLVFDRLNAAQNVVEFGSGDGVPVVSAIKKSNFQGLVTGFEVNPVASEKARDLIAACGLQDRYEVIHGSFFDEASFRSEDILISDPPFLPAKTNRIMDPLLWGGNDGSDIYLRLIERGYDTLMLMIASYSNPLKILSAAFDSEYVVQDFLVSPMTIGEYSREKPVWERLMEMKHAGEAFYSSTHFLLAGVVLGRNPARASMAEALTNVLTAIR</sequence>
<gene>
    <name evidence="4" type="ORF">KK083_01205</name>
</gene>
<dbReference type="GO" id="GO:0003676">
    <property type="term" value="F:nucleic acid binding"/>
    <property type="evidence" value="ECO:0007669"/>
    <property type="project" value="InterPro"/>
</dbReference>
<dbReference type="Gene3D" id="3.40.50.150">
    <property type="entry name" value="Vaccinia Virus protein VP39"/>
    <property type="match status" value="1"/>
</dbReference>
<comment type="caution">
    <text evidence="4">The sequence shown here is derived from an EMBL/GenBank/DDBJ whole genome shotgun (WGS) entry which is preliminary data.</text>
</comment>
<keyword evidence="5" id="KW-1185">Reference proteome</keyword>
<dbReference type="PROSITE" id="PS00092">
    <property type="entry name" value="N6_MTASE"/>
    <property type="match status" value="1"/>
</dbReference>
<evidence type="ECO:0000313" key="5">
    <source>
        <dbReference type="Proteomes" id="UP001319200"/>
    </source>
</evidence>
<dbReference type="EMBL" id="JAHESF010000001">
    <property type="protein sequence ID" value="MBT1695473.1"/>
    <property type="molecule type" value="Genomic_DNA"/>
</dbReference>
<dbReference type="RefSeq" id="WP_254159654.1">
    <property type="nucleotide sequence ID" value="NZ_JAHESF010000001.1"/>
</dbReference>
<dbReference type="SUPFAM" id="SSF53335">
    <property type="entry name" value="S-adenosyl-L-methionine-dependent methyltransferases"/>
    <property type="match status" value="1"/>
</dbReference>